<name>A0A8J3Y7F4_9ACTN</name>
<dbReference type="EMBL" id="BOOY01000016">
    <property type="protein sequence ID" value="GIJ02914.1"/>
    <property type="molecule type" value="Genomic_DNA"/>
</dbReference>
<dbReference type="RefSeq" id="WP_203938199.1">
    <property type="nucleotide sequence ID" value="NZ_BAAAGJ010000005.1"/>
</dbReference>
<sequence length="193" mass="20227">MSTGRNLPVVLLTGAPGTGKSTLGRLLAGRLGAALLDQDVATKPLVEVVQRLVDVDDLDDPRLGGLTRAARYEVLADLAVDNLSAGVPVVLVAPYTTERADPRAWTVLRSRLEVAGGVPLLVWLHLEPGEIVRRLRARGAARDQAKLADGEGYAGRLAALAAAPSVPHLPLSAELPPDELVRRVVAASATPVP</sequence>
<reference evidence="1" key="1">
    <citation type="submission" date="2021-01" db="EMBL/GenBank/DDBJ databases">
        <title>Whole genome shotgun sequence of Spirilliplanes yamanashiensis NBRC 15828.</title>
        <authorList>
            <person name="Komaki H."/>
            <person name="Tamura T."/>
        </authorList>
    </citation>
    <scope>NUCLEOTIDE SEQUENCE</scope>
    <source>
        <strain evidence="1">NBRC 15828</strain>
    </source>
</reference>
<comment type="caution">
    <text evidence="1">The sequence shown here is derived from an EMBL/GenBank/DDBJ whole genome shotgun (WGS) entry which is preliminary data.</text>
</comment>
<dbReference type="AlphaFoldDB" id="A0A8J3Y7F4"/>
<keyword evidence="2" id="KW-1185">Reference proteome</keyword>
<dbReference type="SUPFAM" id="SSF52540">
    <property type="entry name" value="P-loop containing nucleoside triphosphate hydrolases"/>
    <property type="match status" value="1"/>
</dbReference>
<proteinExistence type="predicted"/>
<dbReference type="InterPro" id="IPR027417">
    <property type="entry name" value="P-loop_NTPase"/>
</dbReference>
<evidence type="ECO:0000313" key="1">
    <source>
        <dbReference type="EMBL" id="GIJ02914.1"/>
    </source>
</evidence>
<organism evidence="1 2">
    <name type="scientific">Spirilliplanes yamanashiensis</name>
    <dbReference type="NCBI Taxonomy" id="42233"/>
    <lineage>
        <taxon>Bacteria</taxon>
        <taxon>Bacillati</taxon>
        <taxon>Actinomycetota</taxon>
        <taxon>Actinomycetes</taxon>
        <taxon>Micromonosporales</taxon>
        <taxon>Micromonosporaceae</taxon>
        <taxon>Spirilliplanes</taxon>
    </lineage>
</organism>
<gene>
    <name evidence="1" type="ORF">Sya03_22660</name>
</gene>
<evidence type="ECO:0008006" key="3">
    <source>
        <dbReference type="Google" id="ProtNLM"/>
    </source>
</evidence>
<dbReference type="Pfam" id="PF13671">
    <property type="entry name" value="AAA_33"/>
    <property type="match status" value="1"/>
</dbReference>
<dbReference type="Gene3D" id="3.40.50.300">
    <property type="entry name" value="P-loop containing nucleotide triphosphate hydrolases"/>
    <property type="match status" value="1"/>
</dbReference>
<evidence type="ECO:0000313" key="2">
    <source>
        <dbReference type="Proteomes" id="UP000652013"/>
    </source>
</evidence>
<accession>A0A8J3Y7F4</accession>
<dbReference type="Proteomes" id="UP000652013">
    <property type="component" value="Unassembled WGS sequence"/>
</dbReference>
<protein>
    <recommendedName>
        <fullName evidence="3">Kinase</fullName>
    </recommendedName>
</protein>